<dbReference type="eggNOG" id="ENOG502S7VB">
    <property type="taxonomic scope" value="Eukaryota"/>
</dbReference>
<keyword evidence="7 8" id="KW-0539">Nucleus</keyword>
<evidence type="ECO:0000256" key="2">
    <source>
        <dbReference type="ARBA" id="ARBA00004604"/>
    </source>
</evidence>
<keyword evidence="5 8" id="KW-0698">rRNA processing</keyword>
<dbReference type="AlphaFoldDB" id="R4XKP5"/>
<sequence length="116" mass="13726">MSTPASVPVPRSIRVGGKQWKLDKSATNRSQLPKSRQTPFELRQEEAKRAKEVKLKEGEMKAEKIAELEARKKAIQEKREKAAEKERYDKLKEKMHQKSVDRMRKREKRNKLLKDR</sequence>
<evidence type="ECO:0000313" key="11">
    <source>
        <dbReference type="Proteomes" id="UP000013776"/>
    </source>
</evidence>
<protein>
    <recommendedName>
        <fullName evidence="8">rRNA-processing protein</fullName>
    </recommendedName>
</protein>
<accession>R4XKP5</accession>
<dbReference type="GO" id="GO:0005730">
    <property type="term" value="C:nucleolus"/>
    <property type="evidence" value="ECO:0007669"/>
    <property type="project" value="UniProtKB-SubCell"/>
</dbReference>
<dbReference type="Pfam" id="PF03879">
    <property type="entry name" value="Cgr1"/>
    <property type="match status" value="1"/>
</dbReference>
<comment type="subcellular location">
    <subcellularLocation>
        <location evidence="2 8">Nucleus</location>
        <location evidence="2 8">Nucleolus</location>
    </subcellularLocation>
</comment>
<gene>
    <name evidence="10" type="ORF">TAPDE_004221</name>
</gene>
<name>R4XKP5_TAPDE</name>
<feature type="region of interest" description="Disordered" evidence="9">
    <location>
        <begin position="76"/>
        <end position="116"/>
    </location>
</feature>
<keyword evidence="4 8" id="KW-0690">Ribosome biogenesis</keyword>
<evidence type="ECO:0000256" key="1">
    <source>
        <dbReference type="ARBA" id="ARBA00004090"/>
    </source>
</evidence>
<reference evidence="10 11" key="1">
    <citation type="journal article" date="2013" name="MBio">
        <title>Genome sequencing of the plant pathogen Taphrina deformans, the causal agent of peach leaf curl.</title>
        <authorList>
            <person name="Cisse O.H."/>
            <person name="Almeida J.M.G.C.F."/>
            <person name="Fonseca A."/>
            <person name="Kumar A.A."/>
            <person name="Salojaervi J."/>
            <person name="Overmyer K."/>
            <person name="Hauser P.M."/>
            <person name="Pagni M."/>
        </authorList>
    </citation>
    <scope>NUCLEOTIDE SEQUENCE [LARGE SCALE GENOMIC DNA]</scope>
    <source>
        <strain evidence="11">PYCC 5710 / ATCC 11124 / CBS 356.35 / IMI 108563 / JCM 9778 / NBRC 8474</strain>
    </source>
</reference>
<comment type="similarity">
    <text evidence="3 8">Belongs to the CGR1 family.</text>
</comment>
<keyword evidence="6" id="KW-0175">Coiled coil</keyword>
<evidence type="ECO:0000256" key="5">
    <source>
        <dbReference type="ARBA" id="ARBA00022552"/>
    </source>
</evidence>
<evidence type="ECO:0000256" key="7">
    <source>
        <dbReference type="ARBA" id="ARBA00023242"/>
    </source>
</evidence>
<evidence type="ECO:0000256" key="3">
    <source>
        <dbReference type="ARBA" id="ARBA00007869"/>
    </source>
</evidence>
<feature type="region of interest" description="Disordered" evidence="9">
    <location>
        <begin position="1"/>
        <end position="45"/>
    </location>
</feature>
<proteinExistence type="inferred from homology"/>
<dbReference type="VEuPathDB" id="FungiDB:TAPDE_004221"/>
<evidence type="ECO:0000256" key="9">
    <source>
        <dbReference type="SAM" id="MobiDB-lite"/>
    </source>
</evidence>
<dbReference type="InterPro" id="IPR005579">
    <property type="entry name" value="Cgr1-like"/>
</dbReference>
<keyword evidence="11" id="KW-1185">Reference proteome</keyword>
<dbReference type="OrthoDB" id="3942380at2759"/>
<evidence type="ECO:0000256" key="4">
    <source>
        <dbReference type="ARBA" id="ARBA00022517"/>
    </source>
</evidence>
<dbReference type="GO" id="GO:0006364">
    <property type="term" value="P:rRNA processing"/>
    <property type="evidence" value="ECO:0007669"/>
    <property type="project" value="UniProtKB-UniRule"/>
</dbReference>
<dbReference type="STRING" id="1097556.R4XKP5"/>
<comment type="function">
    <text evidence="1 8">Involved in nucleolar integrity and required for processing of the pre-rRNA for the 60S ribosome subunit.</text>
</comment>
<evidence type="ECO:0000313" key="10">
    <source>
        <dbReference type="EMBL" id="CCG83889.1"/>
    </source>
</evidence>
<comment type="caution">
    <text evidence="10">The sequence shown here is derived from an EMBL/GenBank/DDBJ whole genome shotgun (WGS) entry which is preliminary data.</text>
</comment>
<evidence type="ECO:0000256" key="8">
    <source>
        <dbReference type="RuleBase" id="RU363084"/>
    </source>
</evidence>
<dbReference type="EMBL" id="CAHR02000187">
    <property type="protein sequence ID" value="CCG83889.1"/>
    <property type="molecule type" value="Genomic_DNA"/>
</dbReference>
<evidence type="ECO:0000256" key="6">
    <source>
        <dbReference type="ARBA" id="ARBA00023054"/>
    </source>
</evidence>
<organism evidence="10 11">
    <name type="scientific">Taphrina deformans (strain PYCC 5710 / ATCC 11124 / CBS 356.35 / IMI 108563 / JCM 9778 / NBRC 8474)</name>
    <name type="common">Peach leaf curl fungus</name>
    <name type="synonym">Lalaria deformans</name>
    <dbReference type="NCBI Taxonomy" id="1097556"/>
    <lineage>
        <taxon>Eukaryota</taxon>
        <taxon>Fungi</taxon>
        <taxon>Dikarya</taxon>
        <taxon>Ascomycota</taxon>
        <taxon>Taphrinomycotina</taxon>
        <taxon>Taphrinomycetes</taxon>
        <taxon>Taphrinales</taxon>
        <taxon>Taphrinaceae</taxon>
        <taxon>Taphrina</taxon>
    </lineage>
</organism>
<dbReference type="Proteomes" id="UP000013776">
    <property type="component" value="Unassembled WGS sequence"/>
</dbReference>
<feature type="compositionally biased region" description="Polar residues" evidence="9">
    <location>
        <begin position="27"/>
        <end position="38"/>
    </location>
</feature>